<evidence type="ECO:0000256" key="6">
    <source>
        <dbReference type="PIRNR" id="PIRNR017199"/>
    </source>
</evidence>
<evidence type="ECO:0000256" key="2">
    <source>
        <dbReference type="ARBA" id="ARBA00008241"/>
    </source>
</evidence>
<dbReference type="GO" id="GO:0005682">
    <property type="term" value="C:U5 snRNP"/>
    <property type="evidence" value="ECO:0007669"/>
    <property type="project" value="TreeGrafter"/>
</dbReference>
<dbReference type="CDD" id="cd02954">
    <property type="entry name" value="DIM1"/>
    <property type="match status" value="1"/>
</dbReference>
<dbReference type="KEGG" id="eiv:EIN_153300"/>
<dbReference type="SMART" id="SM01410">
    <property type="entry name" value="DIM1"/>
    <property type="match status" value="1"/>
</dbReference>
<evidence type="ECO:0000313" key="8">
    <source>
        <dbReference type="Proteomes" id="UP000014680"/>
    </source>
</evidence>
<accession>A0A0A1UCA1</accession>
<dbReference type="EMBL" id="KB206474">
    <property type="protein sequence ID" value="ELP91323.1"/>
    <property type="molecule type" value="Genomic_DNA"/>
</dbReference>
<dbReference type="PANTHER" id="PTHR12052:SF5">
    <property type="entry name" value="THIOREDOXIN-LIKE PROTEIN 4A"/>
    <property type="match status" value="1"/>
</dbReference>
<gene>
    <name evidence="7" type="ORF">EIN_153300</name>
</gene>
<dbReference type="GeneID" id="14890159"/>
<dbReference type="OMA" id="GMYELYD"/>
<evidence type="ECO:0000256" key="5">
    <source>
        <dbReference type="ARBA" id="ARBA00023242"/>
    </source>
</evidence>
<comment type="subcellular location">
    <subcellularLocation>
        <location evidence="1 6">Nucleus</location>
    </subcellularLocation>
</comment>
<dbReference type="PIRSF" id="PIRSF017199">
    <property type="entry name" value="mRNA_splic_U5"/>
    <property type="match status" value="1"/>
</dbReference>
<dbReference type="GO" id="GO:0005681">
    <property type="term" value="C:spliceosomal complex"/>
    <property type="evidence" value="ECO:0007669"/>
    <property type="project" value="TreeGrafter"/>
</dbReference>
<evidence type="ECO:0000256" key="1">
    <source>
        <dbReference type="ARBA" id="ARBA00004123"/>
    </source>
</evidence>
<dbReference type="GO" id="GO:0046540">
    <property type="term" value="C:U4/U6 x U5 tri-snRNP complex"/>
    <property type="evidence" value="ECO:0007669"/>
    <property type="project" value="UniProtKB-UniRule"/>
</dbReference>
<dbReference type="GO" id="GO:0000398">
    <property type="term" value="P:mRNA splicing, via spliceosome"/>
    <property type="evidence" value="ECO:0007669"/>
    <property type="project" value="InterPro"/>
</dbReference>
<comment type="similarity">
    <text evidence="2 6">Belongs to the DIM1 family.</text>
</comment>
<dbReference type="FunFam" id="3.40.30.10:FF:000004">
    <property type="entry name" value="Spliceosomal protein DIB1"/>
    <property type="match status" value="1"/>
</dbReference>
<dbReference type="OrthoDB" id="147752at2759"/>
<dbReference type="SUPFAM" id="SSF52833">
    <property type="entry name" value="Thioredoxin-like"/>
    <property type="match status" value="1"/>
</dbReference>
<dbReference type="AlphaFoldDB" id="A0A0A1UCA1"/>
<evidence type="ECO:0000256" key="3">
    <source>
        <dbReference type="ARBA" id="ARBA00022664"/>
    </source>
</evidence>
<name>A0A0A1UCA1_ENTIV</name>
<dbReference type="Proteomes" id="UP000014680">
    <property type="component" value="Unassembled WGS sequence"/>
</dbReference>
<dbReference type="InterPro" id="IPR036249">
    <property type="entry name" value="Thioredoxin-like_sf"/>
</dbReference>
<protein>
    <submittedName>
        <fullName evidence="7">Mitosis protein dim1, putative</fullName>
    </submittedName>
</protein>
<dbReference type="VEuPathDB" id="AmoebaDB:EIN_153300"/>
<dbReference type="RefSeq" id="XP_004258094.1">
    <property type="nucleotide sequence ID" value="XM_004258046.1"/>
</dbReference>
<proteinExistence type="inferred from homology"/>
<keyword evidence="8" id="KW-1185">Reference proteome</keyword>
<dbReference type="InterPro" id="IPR004123">
    <property type="entry name" value="Dim1"/>
</dbReference>
<keyword evidence="4 6" id="KW-0508">mRNA splicing</keyword>
<dbReference type="Gene3D" id="3.40.30.10">
    <property type="entry name" value="Glutaredoxin"/>
    <property type="match status" value="1"/>
</dbReference>
<dbReference type="Pfam" id="PF02966">
    <property type="entry name" value="DIM1"/>
    <property type="match status" value="1"/>
</dbReference>
<keyword evidence="5 6" id="KW-0539">Nucleus</keyword>
<evidence type="ECO:0000313" key="7">
    <source>
        <dbReference type="EMBL" id="ELP91323.1"/>
    </source>
</evidence>
<dbReference type="PANTHER" id="PTHR12052">
    <property type="entry name" value="THIOREDOXIN-LIKE PROTEN 4A, 4B"/>
    <property type="match status" value="1"/>
</dbReference>
<organism evidence="7 8">
    <name type="scientific">Entamoeba invadens IP1</name>
    <dbReference type="NCBI Taxonomy" id="370355"/>
    <lineage>
        <taxon>Eukaryota</taxon>
        <taxon>Amoebozoa</taxon>
        <taxon>Evosea</taxon>
        <taxon>Archamoebae</taxon>
        <taxon>Mastigamoebida</taxon>
        <taxon>Entamoebidae</taxon>
        <taxon>Entamoeba</taxon>
    </lineage>
</organism>
<sequence length="142" mass="16535">MSYTLVHLHNAWQVDQAIIAEEERVVIVRFGRDWDAECMQMDDHLASIAQQVQRMAIIYVVDIDETPDFNVMYELYDPVTVMFFFRKKHIQVDLGTGNNNKINFVINSKVDLIAIIEKVYTGARRGRGIVVAPKDYSTRYNY</sequence>
<reference evidence="7 8" key="1">
    <citation type="submission" date="2012-10" db="EMBL/GenBank/DDBJ databases">
        <authorList>
            <person name="Zafar N."/>
            <person name="Inman J."/>
            <person name="Hall N."/>
            <person name="Lorenzi H."/>
            <person name="Caler E."/>
        </authorList>
    </citation>
    <scope>NUCLEOTIDE SEQUENCE [LARGE SCALE GENOMIC DNA]</scope>
    <source>
        <strain evidence="7 8">IP1</strain>
    </source>
</reference>
<evidence type="ECO:0000256" key="4">
    <source>
        <dbReference type="ARBA" id="ARBA00023187"/>
    </source>
</evidence>
<keyword evidence="3 6" id="KW-0507">mRNA processing</keyword>